<dbReference type="AlphaFoldDB" id="A0A454D1N6"/>
<evidence type="ECO:0000313" key="2">
    <source>
        <dbReference type="Proteomes" id="UP000008367"/>
    </source>
</evidence>
<dbReference type="EMBL" id="AJSR01000687">
    <property type="protein sequence ID" value="EKM32565.1"/>
    <property type="molecule type" value="Genomic_DNA"/>
</dbReference>
<comment type="caution">
    <text evidence="1">The sequence shown here is derived from an EMBL/GenBank/DDBJ whole genome shotgun (WGS) entry which is preliminary data.</text>
</comment>
<dbReference type="Proteomes" id="UP000008367">
    <property type="component" value="Unassembled WGS sequence"/>
</dbReference>
<gene>
    <name evidence="1" type="ORF">VCHENC02_1884B</name>
</gene>
<feature type="non-terminal residue" evidence="1">
    <location>
        <position position="1"/>
    </location>
</feature>
<accession>A0A454D1N6</accession>
<proteinExistence type="predicted"/>
<protein>
    <submittedName>
        <fullName evidence="1">Uncharacterized protein</fullName>
    </submittedName>
</protein>
<organism evidence="1 2">
    <name type="scientific">Vibrio harveyi</name>
    <name type="common">Beneckea harveyi</name>
    <dbReference type="NCBI Taxonomy" id="669"/>
    <lineage>
        <taxon>Bacteria</taxon>
        <taxon>Pseudomonadati</taxon>
        <taxon>Pseudomonadota</taxon>
        <taxon>Gammaproteobacteria</taxon>
        <taxon>Vibrionales</taxon>
        <taxon>Vibrionaceae</taxon>
        <taxon>Vibrio</taxon>
    </lineage>
</organism>
<evidence type="ECO:0000313" key="1">
    <source>
        <dbReference type="EMBL" id="EKM32565.1"/>
    </source>
</evidence>
<sequence>KQIPLFECHHKFQTNHQNHSFELTSKQFYFRVNQASFFSLVV</sequence>
<reference evidence="1 2" key="1">
    <citation type="submission" date="2012-10" db="EMBL/GenBank/DDBJ databases">
        <title>Genome sequence of Vibrio Cholerae HENC-02.</title>
        <authorList>
            <person name="Eppinger M."/>
            <person name="Hasan N.A."/>
            <person name="Sengamalay N."/>
            <person name="Hine E."/>
            <person name="Su Q."/>
            <person name="Daugherty S.C."/>
            <person name="Young S."/>
            <person name="Sadzewicz L."/>
            <person name="Tallon L."/>
            <person name="Cebula T.A."/>
            <person name="Ravel J."/>
            <person name="Colwell R.R."/>
        </authorList>
    </citation>
    <scope>NUCLEOTIDE SEQUENCE [LARGE SCALE GENOMIC DNA]</scope>
    <source>
        <strain evidence="1 2">HENC-02</strain>
    </source>
</reference>
<name>A0A454D1N6_VIBHA</name>